<organism evidence="2 3">
    <name type="scientific">Oryzomicrobium terrae</name>
    <dbReference type="NCBI Taxonomy" id="1735038"/>
    <lineage>
        <taxon>Bacteria</taxon>
        <taxon>Pseudomonadati</taxon>
        <taxon>Pseudomonadota</taxon>
        <taxon>Betaproteobacteria</taxon>
        <taxon>Rhodocyclales</taxon>
        <taxon>Rhodocyclaceae</taxon>
        <taxon>Oryzomicrobium</taxon>
    </lineage>
</organism>
<protein>
    <submittedName>
        <fullName evidence="2">Uncharacterized protein</fullName>
    </submittedName>
</protein>
<evidence type="ECO:0000313" key="3">
    <source>
        <dbReference type="Proteomes" id="UP000323671"/>
    </source>
</evidence>
<gene>
    <name evidence="2" type="ORF">OTERR_16620</name>
</gene>
<dbReference type="EMBL" id="CP022579">
    <property type="protein sequence ID" value="QEL65138.1"/>
    <property type="molecule type" value="Genomic_DNA"/>
</dbReference>
<name>A0A5C1EA35_9RHOO</name>
<reference evidence="2 3" key="1">
    <citation type="submission" date="2017-07" db="EMBL/GenBank/DDBJ databases">
        <title>Complete genome sequence of Oryzomicrobium terrae TPP412.</title>
        <authorList>
            <person name="Chiu L.-W."/>
            <person name="Lo K.-J."/>
            <person name="Tsai Y.-M."/>
            <person name="Lin S.-S."/>
            <person name="Kuo C.-H."/>
            <person name="Liu C.-T."/>
        </authorList>
    </citation>
    <scope>NUCLEOTIDE SEQUENCE [LARGE SCALE GENOMIC DNA]</scope>
    <source>
        <strain evidence="2 3">TPP412</strain>
    </source>
</reference>
<proteinExistence type="predicted"/>
<feature type="region of interest" description="Disordered" evidence="1">
    <location>
        <begin position="24"/>
        <end position="53"/>
    </location>
</feature>
<dbReference type="KEGG" id="otr:OTERR_16620"/>
<dbReference type="Proteomes" id="UP000323671">
    <property type="component" value="Chromosome"/>
</dbReference>
<keyword evidence="3" id="KW-1185">Reference proteome</keyword>
<evidence type="ECO:0000313" key="2">
    <source>
        <dbReference type="EMBL" id="QEL65138.1"/>
    </source>
</evidence>
<sequence length="84" mass="9240">MVAHDNQFTGPIFSFFAELLRCPPGHTQARQTPRNRPRLSDHSAQQGPCEQAGQRCYIGSQGAAAEDAIGHSNIDGVPDMHRQR</sequence>
<evidence type="ECO:0000256" key="1">
    <source>
        <dbReference type="SAM" id="MobiDB-lite"/>
    </source>
</evidence>
<dbReference type="AlphaFoldDB" id="A0A5C1EA35"/>
<accession>A0A5C1EA35</accession>